<dbReference type="GO" id="GO:0004853">
    <property type="term" value="F:uroporphyrinogen decarboxylase activity"/>
    <property type="evidence" value="ECO:0007669"/>
    <property type="project" value="InterPro"/>
</dbReference>
<dbReference type="RefSeq" id="WP_009150519.1">
    <property type="nucleotide sequence ID" value="NZ_CP121471.1"/>
</dbReference>
<dbReference type="InterPro" id="IPR038071">
    <property type="entry name" value="UROD/MetE-like_sf"/>
</dbReference>
<dbReference type="EMBL" id="JH603170">
    <property type="protein sequence ID" value="EIC20116.1"/>
    <property type="molecule type" value="Genomic_DNA"/>
</dbReference>
<dbReference type="AlphaFoldDB" id="H8Z447"/>
<dbReference type="HOGENOM" id="CLU_040933_2_0_6"/>
<feature type="domain" description="Uroporphyrinogen decarboxylase (URO-D)" evidence="2">
    <location>
        <begin position="29"/>
        <end position="358"/>
    </location>
</feature>
<keyword evidence="4" id="KW-1185">Reference proteome</keyword>
<feature type="region of interest" description="Disordered" evidence="1">
    <location>
        <begin position="1"/>
        <end position="21"/>
    </location>
</feature>
<reference evidence="4" key="1">
    <citation type="submission" date="2011-06" db="EMBL/GenBank/DDBJ databases">
        <authorList>
            <consortium name="US DOE Joint Genome Institute (JGI-PGF)"/>
            <person name="Lucas S."/>
            <person name="Han J."/>
            <person name="Lapidus A."/>
            <person name="Cheng J.-F."/>
            <person name="Goodwin L."/>
            <person name="Pitluck S."/>
            <person name="Peters L."/>
            <person name="Land M.L."/>
            <person name="Hauser L."/>
            <person name="Vogl K."/>
            <person name="Liu Z."/>
            <person name="Overmann J."/>
            <person name="Frigaard N.-U."/>
            <person name="Bryant D.A."/>
            <person name="Woyke T.J."/>
        </authorList>
    </citation>
    <scope>NUCLEOTIDE SEQUENCE [LARGE SCALE GENOMIC DNA]</scope>
    <source>
        <strain evidence="4">970</strain>
    </source>
</reference>
<sequence>MSQITSQITSQAMTGTGAGTGAGTMSSLQRVLTTIGQSEPDRVPLFLLLTMHGARELGLSIHDYFADPRNVVEGQLRMRAKYRNDCYYAFFYAAIETKAWGAEVIYAEDGPPNCGGPLVRDLEDIRRLQLPRVADSLDLKRVLDAIAGLRARDGETPIIGVVMSPFSLPVMQLGFERYLMLMLERPELFAHLMTLNEAFCVEWANAQLKSGATAICYFDPVSSQTISRPEDFRRLGKPVAVRTIAKIQGPVATHFASGRCLRIIDDLPATGAALIGVSADEDLGKLKQAAAGRLTLFGNLNGIAMRRWDASAAEQAVKQAIAAAGPGGGFILSDNHGEIPFQVPEETLLAIADAVERWGRYPLDWVTSKTSDSG</sequence>
<organism evidence="3 4">
    <name type="scientific">Thiorhodovibrio frisius</name>
    <dbReference type="NCBI Taxonomy" id="631362"/>
    <lineage>
        <taxon>Bacteria</taxon>
        <taxon>Pseudomonadati</taxon>
        <taxon>Pseudomonadota</taxon>
        <taxon>Gammaproteobacteria</taxon>
        <taxon>Chromatiales</taxon>
        <taxon>Chromatiaceae</taxon>
        <taxon>Thiorhodovibrio</taxon>
    </lineage>
</organism>
<dbReference type="eggNOG" id="COG0407">
    <property type="taxonomic scope" value="Bacteria"/>
</dbReference>
<dbReference type="Pfam" id="PF01208">
    <property type="entry name" value="URO-D"/>
    <property type="match status" value="1"/>
</dbReference>
<dbReference type="Gene3D" id="3.20.20.210">
    <property type="match status" value="1"/>
</dbReference>
<dbReference type="PANTHER" id="PTHR47099">
    <property type="entry name" value="METHYLCOBAMIDE:COM METHYLTRANSFERASE MTBA"/>
    <property type="match status" value="1"/>
</dbReference>
<dbReference type="STRING" id="631362.Thi970DRAFT_03734"/>
<evidence type="ECO:0000313" key="4">
    <source>
        <dbReference type="Proteomes" id="UP000002964"/>
    </source>
</evidence>
<reference evidence="3 4" key="2">
    <citation type="submission" date="2011-11" db="EMBL/GenBank/DDBJ databases">
        <authorList>
            <consortium name="US DOE Joint Genome Institute"/>
            <person name="Lucas S."/>
            <person name="Han J."/>
            <person name="Lapidus A."/>
            <person name="Cheng J.-F."/>
            <person name="Goodwin L."/>
            <person name="Pitluck S."/>
            <person name="Peters L."/>
            <person name="Ovchinnikova G."/>
            <person name="Zhang X."/>
            <person name="Detter J.C."/>
            <person name="Han C."/>
            <person name="Tapia R."/>
            <person name="Land M."/>
            <person name="Hauser L."/>
            <person name="Kyrpides N."/>
            <person name="Ivanova N."/>
            <person name="Pagani I."/>
            <person name="Vogl K."/>
            <person name="Liu Z."/>
            <person name="Overmann J."/>
            <person name="Frigaard N.-U."/>
            <person name="Bryant D."/>
            <person name="Woyke T."/>
        </authorList>
    </citation>
    <scope>NUCLEOTIDE SEQUENCE [LARGE SCALE GENOMIC DNA]</scope>
    <source>
        <strain evidence="3 4">970</strain>
    </source>
</reference>
<dbReference type="Proteomes" id="UP000002964">
    <property type="component" value="Unassembled WGS sequence"/>
</dbReference>
<proteinExistence type="predicted"/>
<evidence type="ECO:0000256" key="1">
    <source>
        <dbReference type="SAM" id="MobiDB-lite"/>
    </source>
</evidence>
<dbReference type="PANTHER" id="PTHR47099:SF1">
    <property type="entry name" value="METHYLCOBAMIDE:COM METHYLTRANSFERASE MTBA"/>
    <property type="match status" value="1"/>
</dbReference>
<gene>
    <name evidence="3" type="ORF">Thi970DRAFT_03734</name>
</gene>
<dbReference type="CDD" id="cd03465">
    <property type="entry name" value="URO-D_like"/>
    <property type="match status" value="1"/>
</dbReference>
<dbReference type="SUPFAM" id="SSF51726">
    <property type="entry name" value="UROD/MetE-like"/>
    <property type="match status" value="1"/>
</dbReference>
<protein>
    <submittedName>
        <fullName evidence="3">Uroporphyrinogen-III decarboxylase</fullName>
    </submittedName>
</protein>
<dbReference type="InterPro" id="IPR000257">
    <property type="entry name" value="Uroporphyrinogen_deCOase"/>
</dbReference>
<accession>H8Z447</accession>
<dbReference type="InterPro" id="IPR052024">
    <property type="entry name" value="Methanogen_methyltrans"/>
</dbReference>
<evidence type="ECO:0000313" key="3">
    <source>
        <dbReference type="EMBL" id="EIC20116.1"/>
    </source>
</evidence>
<dbReference type="GO" id="GO:0006779">
    <property type="term" value="P:porphyrin-containing compound biosynthetic process"/>
    <property type="evidence" value="ECO:0007669"/>
    <property type="project" value="InterPro"/>
</dbReference>
<evidence type="ECO:0000259" key="2">
    <source>
        <dbReference type="Pfam" id="PF01208"/>
    </source>
</evidence>
<name>H8Z447_9GAMM</name>